<dbReference type="EC" id="2.7.11.1" evidence="1"/>
<dbReference type="GO" id="GO:0005524">
    <property type="term" value="F:ATP binding"/>
    <property type="evidence" value="ECO:0007669"/>
    <property type="project" value="UniProtKB-UniRule"/>
</dbReference>
<name>A0A3B5AYZ5_9TELE</name>
<dbReference type="InterPro" id="IPR011009">
    <property type="entry name" value="Kinase-like_dom_sf"/>
</dbReference>
<dbReference type="SUPFAM" id="SSF56112">
    <property type="entry name" value="Protein kinase-like (PK-like)"/>
    <property type="match status" value="1"/>
</dbReference>
<dbReference type="GeneTree" id="ENSGT00940000165287"/>
<proteinExistence type="inferred from homology"/>
<protein>
    <recommendedName>
        <fullName evidence="1">non-specific serine/threonine protein kinase</fullName>
        <ecNumber evidence="1">2.7.11.1</ecNumber>
    </recommendedName>
</protein>
<dbReference type="AlphaFoldDB" id="A0A3B5AYZ5"/>
<feature type="domain" description="Protein kinase" evidence="11">
    <location>
        <begin position="62"/>
        <end position="313"/>
    </location>
</feature>
<dbReference type="PROSITE" id="PS50011">
    <property type="entry name" value="PROTEIN_KINASE_DOM"/>
    <property type="match status" value="1"/>
</dbReference>
<evidence type="ECO:0000256" key="1">
    <source>
        <dbReference type="ARBA" id="ARBA00012513"/>
    </source>
</evidence>
<dbReference type="Gene3D" id="1.10.510.10">
    <property type="entry name" value="Transferase(Phosphotransferase) domain 1"/>
    <property type="match status" value="1"/>
</dbReference>
<evidence type="ECO:0000256" key="4">
    <source>
        <dbReference type="ARBA" id="ARBA00022741"/>
    </source>
</evidence>
<evidence type="ECO:0000256" key="5">
    <source>
        <dbReference type="ARBA" id="ARBA00022777"/>
    </source>
</evidence>
<feature type="binding site" evidence="9">
    <location>
        <position position="91"/>
    </location>
    <ligand>
        <name>ATP</name>
        <dbReference type="ChEBI" id="CHEBI:30616"/>
    </ligand>
</feature>
<dbReference type="PANTHER" id="PTHR24346:SF29">
    <property type="entry name" value="SERINE_THREONINE-PROTEIN KINASE NIM1-LIKE"/>
    <property type="match status" value="1"/>
</dbReference>
<keyword evidence="4 9" id="KW-0547">Nucleotide-binding</keyword>
<comment type="catalytic activity">
    <reaction evidence="8">
        <text>L-seryl-[protein] + ATP = O-phospho-L-seryl-[protein] + ADP + H(+)</text>
        <dbReference type="Rhea" id="RHEA:17989"/>
        <dbReference type="Rhea" id="RHEA-COMP:9863"/>
        <dbReference type="Rhea" id="RHEA-COMP:11604"/>
        <dbReference type="ChEBI" id="CHEBI:15378"/>
        <dbReference type="ChEBI" id="CHEBI:29999"/>
        <dbReference type="ChEBI" id="CHEBI:30616"/>
        <dbReference type="ChEBI" id="CHEBI:83421"/>
        <dbReference type="ChEBI" id="CHEBI:456216"/>
        <dbReference type="EC" id="2.7.11.1"/>
    </reaction>
</comment>
<reference evidence="12" key="1">
    <citation type="submission" date="2023-09" db="UniProtKB">
        <authorList>
            <consortium name="Ensembl"/>
        </authorList>
    </citation>
    <scope>IDENTIFICATION</scope>
</reference>
<organism evidence="12">
    <name type="scientific">Stegastes partitus</name>
    <name type="common">bicolor damselfish</name>
    <dbReference type="NCBI Taxonomy" id="144197"/>
    <lineage>
        <taxon>Eukaryota</taxon>
        <taxon>Metazoa</taxon>
        <taxon>Chordata</taxon>
        <taxon>Craniata</taxon>
        <taxon>Vertebrata</taxon>
        <taxon>Euteleostomi</taxon>
        <taxon>Actinopterygii</taxon>
        <taxon>Neopterygii</taxon>
        <taxon>Teleostei</taxon>
        <taxon>Neoteleostei</taxon>
        <taxon>Acanthomorphata</taxon>
        <taxon>Ovalentaria</taxon>
        <taxon>Pomacentridae</taxon>
        <taxon>Stegastes</taxon>
    </lineage>
</organism>
<evidence type="ECO:0000256" key="2">
    <source>
        <dbReference type="ARBA" id="ARBA00022527"/>
    </source>
</evidence>
<dbReference type="PANTHER" id="PTHR24346">
    <property type="entry name" value="MAP/MICROTUBULE AFFINITY-REGULATING KINASE"/>
    <property type="match status" value="1"/>
</dbReference>
<evidence type="ECO:0000256" key="10">
    <source>
        <dbReference type="RuleBase" id="RU000304"/>
    </source>
</evidence>
<evidence type="ECO:0000256" key="8">
    <source>
        <dbReference type="ARBA" id="ARBA00048679"/>
    </source>
</evidence>
<evidence type="ECO:0000256" key="6">
    <source>
        <dbReference type="ARBA" id="ARBA00022840"/>
    </source>
</evidence>
<keyword evidence="3" id="KW-0808">Transferase</keyword>
<keyword evidence="6 9" id="KW-0067">ATP-binding</keyword>
<dbReference type="GO" id="GO:0000226">
    <property type="term" value="P:microtubule cytoskeleton organization"/>
    <property type="evidence" value="ECO:0007669"/>
    <property type="project" value="TreeGrafter"/>
</dbReference>
<dbReference type="PROSITE" id="PS00108">
    <property type="entry name" value="PROTEIN_KINASE_ST"/>
    <property type="match status" value="1"/>
</dbReference>
<keyword evidence="2 10" id="KW-0723">Serine/threonine-protein kinase</keyword>
<dbReference type="InterPro" id="IPR017441">
    <property type="entry name" value="Protein_kinase_ATP_BS"/>
</dbReference>
<dbReference type="InterPro" id="IPR000719">
    <property type="entry name" value="Prot_kinase_dom"/>
</dbReference>
<dbReference type="FunFam" id="1.10.510.10:FF:000571">
    <property type="entry name" value="Maternal embryonic leucine zipper kinase"/>
    <property type="match status" value="1"/>
</dbReference>
<dbReference type="SMART" id="SM00220">
    <property type="entry name" value="S_TKc"/>
    <property type="match status" value="1"/>
</dbReference>
<comment type="similarity">
    <text evidence="10">Belongs to the protein kinase superfamily.</text>
</comment>
<dbReference type="InterPro" id="IPR008271">
    <property type="entry name" value="Ser/Thr_kinase_AS"/>
</dbReference>
<evidence type="ECO:0000256" key="7">
    <source>
        <dbReference type="ARBA" id="ARBA00047899"/>
    </source>
</evidence>
<dbReference type="GO" id="GO:0005737">
    <property type="term" value="C:cytoplasm"/>
    <property type="evidence" value="ECO:0007669"/>
    <property type="project" value="TreeGrafter"/>
</dbReference>
<evidence type="ECO:0000256" key="3">
    <source>
        <dbReference type="ARBA" id="ARBA00022679"/>
    </source>
</evidence>
<evidence type="ECO:0000256" key="9">
    <source>
        <dbReference type="PROSITE-ProRule" id="PRU10141"/>
    </source>
</evidence>
<dbReference type="Pfam" id="PF00069">
    <property type="entry name" value="Pkinase"/>
    <property type="match status" value="1"/>
</dbReference>
<dbReference type="Ensembl" id="ENSSPAT00000019008.1">
    <property type="protein sequence ID" value="ENSSPAP00000018727.1"/>
    <property type="gene ID" value="ENSSPAG00000013935.1"/>
</dbReference>
<evidence type="ECO:0000259" key="11">
    <source>
        <dbReference type="PROSITE" id="PS50011"/>
    </source>
</evidence>
<accession>A0A3B5AYZ5</accession>
<evidence type="ECO:0000313" key="12">
    <source>
        <dbReference type="Ensembl" id="ENSSPAP00000018727.1"/>
    </source>
</evidence>
<dbReference type="FunFam" id="3.30.200.20:FF:000003">
    <property type="entry name" value="Non-specific serine/threonine protein kinase"/>
    <property type="match status" value="1"/>
</dbReference>
<dbReference type="PROSITE" id="PS00107">
    <property type="entry name" value="PROTEIN_KINASE_ATP"/>
    <property type="match status" value="1"/>
</dbReference>
<dbReference type="GO" id="GO:0035556">
    <property type="term" value="P:intracellular signal transduction"/>
    <property type="evidence" value="ECO:0007669"/>
    <property type="project" value="TreeGrafter"/>
</dbReference>
<keyword evidence="5" id="KW-0418">Kinase</keyword>
<sequence length="377" mass="42459">MQKVVFPNSCCYVPKYTNFILSFISGAHLKTTPCQEEIFTASSPKVEKVMNDLTFGRRVGLYELRGEIGSGNFSQVRLGIHDLTKERVAVKILDKVRLEKRSQALFASEISCMEKLAHPNIVRLFEVVETFKRLYLVMEYASGGELFSRISSRGRLSDLESKLVFSQVLSAVRHMHDNNIVHRDLKAENVFYTNTFCIKVGDFGFSTSCCSNDILHTFCGSPPYAAPELFKEKGYIGQYVDMWALGVLLYFMVTATMPFKATNTGRLKCCILQGSYSIPPYIPQSCQDIIKGLLRPVPVDRLTMAQIMANIFLTNTLSHLAICKMKPLQGTNVWKSSISTDSKVKQAELRSVRFYQLQAPAVLVNVHGDESETHTDQ</sequence>
<dbReference type="GO" id="GO:0050321">
    <property type="term" value="F:tau-protein kinase activity"/>
    <property type="evidence" value="ECO:0007669"/>
    <property type="project" value="TreeGrafter"/>
</dbReference>
<comment type="catalytic activity">
    <reaction evidence="7">
        <text>L-threonyl-[protein] + ATP = O-phospho-L-threonyl-[protein] + ADP + H(+)</text>
        <dbReference type="Rhea" id="RHEA:46608"/>
        <dbReference type="Rhea" id="RHEA-COMP:11060"/>
        <dbReference type="Rhea" id="RHEA-COMP:11605"/>
        <dbReference type="ChEBI" id="CHEBI:15378"/>
        <dbReference type="ChEBI" id="CHEBI:30013"/>
        <dbReference type="ChEBI" id="CHEBI:30616"/>
        <dbReference type="ChEBI" id="CHEBI:61977"/>
        <dbReference type="ChEBI" id="CHEBI:456216"/>
        <dbReference type="EC" id="2.7.11.1"/>
    </reaction>
</comment>